<dbReference type="EMBL" id="CAEKDK010000005">
    <property type="protein sequence ID" value="CAB4280679.1"/>
    <property type="molecule type" value="Genomic_DNA"/>
</dbReference>
<dbReference type="Proteomes" id="UP000507222">
    <property type="component" value="Unassembled WGS sequence"/>
</dbReference>
<gene>
    <name evidence="1" type="ORF">CURHAP_LOCUS33589</name>
</gene>
<evidence type="ECO:0000313" key="2">
    <source>
        <dbReference type="Proteomes" id="UP000507222"/>
    </source>
</evidence>
<reference evidence="1 2" key="1">
    <citation type="submission" date="2020-05" db="EMBL/GenBank/DDBJ databases">
        <authorList>
            <person name="Campoy J."/>
            <person name="Schneeberger K."/>
            <person name="Spophaly S."/>
        </authorList>
    </citation>
    <scope>NUCLEOTIDE SEQUENCE [LARGE SCALE GENOMIC DNA]</scope>
    <source>
        <strain evidence="1">PruArmRojPasFocal</strain>
    </source>
</reference>
<proteinExistence type="predicted"/>
<dbReference type="AlphaFoldDB" id="A0A6J5UVH2"/>
<name>A0A6J5UVH2_PRUAR</name>
<organism evidence="1 2">
    <name type="scientific">Prunus armeniaca</name>
    <name type="common">Apricot</name>
    <name type="synonym">Armeniaca vulgaris</name>
    <dbReference type="NCBI Taxonomy" id="36596"/>
    <lineage>
        <taxon>Eukaryota</taxon>
        <taxon>Viridiplantae</taxon>
        <taxon>Streptophyta</taxon>
        <taxon>Embryophyta</taxon>
        <taxon>Tracheophyta</taxon>
        <taxon>Spermatophyta</taxon>
        <taxon>Magnoliopsida</taxon>
        <taxon>eudicotyledons</taxon>
        <taxon>Gunneridae</taxon>
        <taxon>Pentapetalae</taxon>
        <taxon>rosids</taxon>
        <taxon>fabids</taxon>
        <taxon>Rosales</taxon>
        <taxon>Rosaceae</taxon>
        <taxon>Amygdaloideae</taxon>
        <taxon>Amygdaleae</taxon>
        <taxon>Prunus</taxon>
    </lineage>
</organism>
<evidence type="ECO:0000313" key="1">
    <source>
        <dbReference type="EMBL" id="CAB4280679.1"/>
    </source>
</evidence>
<protein>
    <submittedName>
        <fullName evidence="1">Uncharacterized protein</fullName>
    </submittedName>
</protein>
<accession>A0A6J5UVH2</accession>
<sequence>MGLAERQGPYGFKTRATHPRFHTHLCSNSSESDKDLAHGMTTLRTQLRIVSETMHSDPLLAEDRSALLGSLAERHPPPGILPPGSCLGAQLHLHAETAGSCGQGTRKS</sequence>